<evidence type="ECO:0000313" key="1">
    <source>
        <dbReference type="EMBL" id="TPG51860.1"/>
    </source>
</evidence>
<dbReference type="EMBL" id="RCZP01000024">
    <property type="protein sequence ID" value="TPG51860.1"/>
    <property type="molecule type" value="Genomic_DNA"/>
</dbReference>
<dbReference type="AlphaFoldDB" id="A0A502FR20"/>
<dbReference type="SUPFAM" id="SSF53955">
    <property type="entry name" value="Lysozyme-like"/>
    <property type="match status" value="1"/>
</dbReference>
<name>A0A502FR20_9PROT</name>
<organism evidence="1 2">
    <name type="scientific">Muricoccus nepalensis</name>
    <dbReference type="NCBI Taxonomy" id="1854500"/>
    <lineage>
        <taxon>Bacteria</taxon>
        <taxon>Pseudomonadati</taxon>
        <taxon>Pseudomonadota</taxon>
        <taxon>Alphaproteobacteria</taxon>
        <taxon>Acetobacterales</taxon>
        <taxon>Roseomonadaceae</taxon>
        <taxon>Muricoccus</taxon>
    </lineage>
</organism>
<sequence length="165" mass="17387">MQAARQAEAAHDIPRGLMVAVALAESGLHAYAMNIGGQSHFPASNEDARRLYNAAGRGGNVMAGCVQVNARVHARGAEWPLDPWAAADWGAGFLRAHYERSGSWTEALRRWNGGGASGDRLACRVQAKLAAANPGSTLLADARCGGNARERRNGEALLEIAEAAE</sequence>
<proteinExistence type="predicted"/>
<evidence type="ECO:0000313" key="2">
    <source>
        <dbReference type="Proteomes" id="UP000317078"/>
    </source>
</evidence>
<protein>
    <submittedName>
        <fullName evidence="1">Transglycosylase</fullName>
    </submittedName>
</protein>
<comment type="caution">
    <text evidence="1">The sequence shown here is derived from an EMBL/GenBank/DDBJ whole genome shotgun (WGS) entry which is preliminary data.</text>
</comment>
<gene>
    <name evidence="1" type="ORF">EAH89_19840</name>
</gene>
<reference evidence="1 2" key="1">
    <citation type="journal article" date="2019" name="Environ. Microbiol.">
        <title>Species interactions and distinct microbial communities in high Arctic permafrost affected cryosols are associated with the CH4 and CO2 gas fluxes.</title>
        <authorList>
            <person name="Altshuler I."/>
            <person name="Hamel J."/>
            <person name="Turney S."/>
            <person name="Magnuson E."/>
            <person name="Levesque R."/>
            <person name="Greer C."/>
            <person name="Whyte L.G."/>
        </authorList>
    </citation>
    <scope>NUCLEOTIDE SEQUENCE [LARGE SCALE GENOMIC DNA]</scope>
    <source>
        <strain evidence="1 2">S9.3B</strain>
    </source>
</reference>
<keyword evidence="2" id="KW-1185">Reference proteome</keyword>
<dbReference type="OrthoDB" id="7261425at2"/>
<dbReference type="Proteomes" id="UP000317078">
    <property type="component" value="Unassembled WGS sequence"/>
</dbReference>
<accession>A0A502FR20</accession>
<dbReference type="Gene3D" id="1.10.530.10">
    <property type="match status" value="1"/>
</dbReference>
<dbReference type="InterPro" id="IPR023346">
    <property type="entry name" value="Lysozyme-like_dom_sf"/>
</dbReference>